<evidence type="ECO:0000256" key="1">
    <source>
        <dbReference type="SAM" id="MobiDB-lite"/>
    </source>
</evidence>
<dbReference type="EMBL" id="CAXAMN010017779">
    <property type="protein sequence ID" value="CAK9051147.1"/>
    <property type="molecule type" value="Genomic_DNA"/>
</dbReference>
<gene>
    <name evidence="2" type="ORF">CCMP2556_LOCUS26004</name>
</gene>
<reference evidence="2 3" key="1">
    <citation type="submission" date="2024-02" db="EMBL/GenBank/DDBJ databases">
        <authorList>
            <person name="Chen Y."/>
            <person name="Shah S."/>
            <person name="Dougan E. K."/>
            <person name="Thang M."/>
            <person name="Chan C."/>
        </authorList>
    </citation>
    <scope>NUCLEOTIDE SEQUENCE [LARGE SCALE GENOMIC DNA]</scope>
</reference>
<sequence length="177" mass="19508">WSKQFTPQFAPVHDSPNHGTPLRFILDNPKVKAYFQTLDVDVHEGAALFHILDDGDGECTLEEFIGGILRCKGPARAIDQVAMMADLRQLDKKLSKLIQGLHDAQIVVINESGEMPRPISKSASNSQHSSTSMEVTKTQSRRRASEAAQSFLYKTSMLPKLKHAGTASLGAEETFVM</sequence>
<evidence type="ECO:0000313" key="2">
    <source>
        <dbReference type="EMBL" id="CAK9051147.1"/>
    </source>
</evidence>
<protein>
    <recommendedName>
        <fullName evidence="4">Calmodulin</fullName>
    </recommendedName>
</protein>
<feature type="compositionally biased region" description="Polar residues" evidence="1">
    <location>
        <begin position="121"/>
        <end position="138"/>
    </location>
</feature>
<name>A0ABP0MI48_9DINO</name>
<feature type="non-terminal residue" evidence="2">
    <location>
        <position position="1"/>
    </location>
</feature>
<proteinExistence type="predicted"/>
<dbReference type="Proteomes" id="UP001642484">
    <property type="component" value="Unassembled WGS sequence"/>
</dbReference>
<comment type="caution">
    <text evidence="2">The sequence shown here is derived from an EMBL/GenBank/DDBJ whole genome shotgun (WGS) entry which is preliminary data.</text>
</comment>
<feature type="region of interest" description="Disordered" evidence="1">
    <location>
        <begin position="115"/>
        <end position="142"/>
    </location>
</feature>
<evidence type="ECO:0008006" key="4">
    <source>
        <dbReference type="Google" id="ProtNLM"/>
    </source>
</evidence>
<organism evidence="2 3">
    <name type="scientific">Durusdinium trenchii</name>
    <dbReference type="NCBI Taxonomy" id="1381693"/>
    <lineage>
        <taxon>Eukaryota</taxon>
        <taxon>Sar</taxon>
        <taxon>Alveolata</taxon>
        <taxon>Dinophyceae</taxon>
        <taxon>Suessiales</taxon>
        <taxon>Symbiodiniaceae</taxon>
        <taxon>Durusdinium</taxon>
    </lineage>
</organism>
<accession>A0ABP0MI48</accession>
<keyword evidence="3" id="KW-1185">Reference proteome</keyword>
<evidence type="ECO:0000313" key="3">
    <source>
        <dbReference type="Proteomes" id="UP001642484"/>
    </source>
</evidence>